<dbReference type="EMBL" id="RRCF01000002">
    <property type="protein sequence ID" value="RRJ21463.1"/>
    <property type="molecule type" value="Genomic_DNA"/>
</dbReference>
<dbReference type="Proteomes" id="UP000276260">
    <property type="component" value="Unassembled WGS sequence"/>
</dbReference>
<dbReference type="OrthoDB" id="245568at2"/>
<dbReference type="Gene3D" id="3.40.190.10">
    <property type="entry name" value="Periplasmic binding protein-like II"/>
    <property type="match status" value="2"/>
</dbReference>
<evidence type="ECO:0000256" key="1">
    <source>
        <dbReference type="ARBA" id="ARBA00010333"/>
    </source>
</evidence>
<keyword evidence="6" id="KW-1185">Reference proteome</keyword>
<dbReference type="AlphaFoldDB" id="A0A3P3QMG2"/>
<dbReference type="SUPFAM" id="SSF53850">
    <property type="entry name" value="Periplasmic binding protein-like II"/>
    <property type="match status" value="1"/>
</dbReference>
<dbReference type="RefSeq" id="WP_046521427.1">
    <property type="nucleotide sequence ID" value="NZ_LAVS01000096.1"/>
</dbReference>
<feature type="signal peptide" evidence="3">
    <location>
        <begin position="1"/>
        <end position="17"/>
    </location>
</feature>
<evidence type="ECO:0000259" key="4">
    <source>
        <dbReference type="SMART" id="SM00062"/>
    </source>
</evidence>
<organism evidence="5 6">
    <name type="scientific">Rheinheimera mesophila</name>
    <dbReference type="NCBI Taxonomy" id="1547515"/>
    <lineage>
        <taxon>Bacteria</taxon>
        <taxon>Pseudomonadati</taxon>
        <taxon>Pseudomonadota</taxon>
        <taxon>Gammaproteobacteria</taxon>
        <taxon>Chromatiales</taxon>
        <taxon>Chromatiaceae</taxon>
        <taxon>Rheinheimera</taxon>
    </lineage>
</organism>
<gene>
    <name evidence="5" type="ORF">EIK76_11370</name>
</gene>
<evidence type="ECO:0000313" key="5">
    <source>
        <dbReference type="EMBL" id="RRJ21463.1"/>
    </source>
</evidence>
<sequence>MRWLLLLCIAFSFAIQAKTELTILVGLDKPPYIDLNDSSGYELDLLGLLIKRMGYDPVFLHVPNARIKDLMLDGKADIATLQKPDPQQPQLYYSQPYIRYQNIAASLASKSLQLHQLAQLKPYAVVAFHNARTLLGPEYQQLVPLFMSYQEVANQSQQLQMLLLQRCDVVVMDRNIFYYYAKQAGQSMQLFDLAPVFPASLYSAAFKNIRLRNKFNKALAEVQQEPVFTQLQLKYFSEVNQQLQEPQL</sequence>
<reference evidence="5 6" key="1">
    <citation type="submission" date="2018-11" db="EMBL/GenBank/DDBJ databases">
        <title>Draft genome analysis of Rheinheimera mesophila isolated from an industrial waste site.</title>
        <authorList>
            <person name="Yu Q."/>
            <person name="Qi Y."/>
            <person name="Zhang H."/>
            <person name="Lu Y."/>
            <person name="Pu J."/>
        </authorList>
    </citation>
    <scope>NUCLEOTIDE SEQUENCE [LARGE SCALE GENOMIC DNA]</scope>
    <source>
        <strain evidence="5 6">IITR13</strain>
    </source>
</reference>
<proteinExistence type="inferred from homology"/>
<evidence type="ECO:0000256" key="2">
    <source>
        <dbReference type="ARBA" id="ARBA00022729"/>
    </source>
</evidence>
<dbReference type="InterPro" id="IPR001638">
    <property type="entry name" value="Solute-binding_3/MltF_N"/>
</dbReference>
<dbReference type="Pfam" id="PF00497">
    <property type="entry name" value="SBP_bac_3"/>
    <property type="match status" value="1"/>
</dbReference>
<dbReference type="PANTHER" id="PTHR35936:SF25">
    <property type="entry name" value="ABC TRANSPORTER SUBSTRATE-BINDING PROTEIN"/>
    <property type="match status" value="1"/>
</dbReference>
<name>A0A3P3QMG2_9GAMM</name>
<feature type="domain" description="Solute-binding protein family 3/N-terminal" evidence="4">
    <location>
        <begin position="20"/>
        <end position="239"/>
    </location>
</feature>
<comment type="caution">
    <text evidence="5">The sequence shown here is derived from an EMBL/GenBank/DDBJ whole genome shotgun (WGS) entry which is preliminary data.</text>
</comment>
<accession>A0A3P3QMG2</accession>
<comment type="similarity">
    <text evidence="1">Belongs to the bacterial solute-binding protein 3 family.</text>
</comment>
<dbReference type="SMART" id="SM00062">
    <property type="entry name" value="PBPb"/>
    <property type="match status" value="1"/>
</dbReference>
<evidence type="ECO:0000313" key="6">
    <source>
        <dbReference type="Proteomes" id="UP000276260"/>
    </source>
</evidence>
<keyword evidence="2 3" id="KW-0732">Signal</keyword>
<evidence type="ECO:0000256" key="3">
    <source>
        <dbReference type="SAM" id="SignalP"/>
    </source>
</evidence>
<feature type="chain" id="PRO_5018735110" evidence="3">
    <location>
        <begin position="18"/>
        <end position="248"/>
    </location>
</feature>
<protein>
    <submittedName>
        <fullName evidence="5">Amino acid ABC transporter/signal transduction system protein</fullName>
    </submittedName>
</protein>
<dbReference type="PANTHER" id="PTHR35936">
    <property type="entry name" value="MEMBRANE-BOUND LYTIC MUREIN TRANSGLYCOSYLASE F"/>
    <property type="match status" value="1"/>
</dbReference>